<organism evidence="4 5">
    <name type="scientific">Actinokineospora bangkokensis</name>
    <dbReference type="NCBI Taxonomy" id="1193682"/>
    <lineage>
        <taxon>Bacteria</taxon>
        <taxon>Bacillati</taxon>
        <taxon>Actinomycetota</taxon>
        <taxon>Actinomycetes</taxon>
        <taxon>Pseudonocardiales</taxon>
        <taxon>Pseudonocardiaceae</taxon>
        <taxon>Actinokineospora</taxon>
    </lineage>
</organism>
<dbReference type="SUPFAM" id="SSF51679">
    <property type="entry name" value="Bacterial luciferase-like"/>
    <property type="match status" value="1"/>
</dbReference>
<evidence type="ECO:0000256" key="1">
    <source>
        <dbReference type="ARBA" id="ARBA00023002"/>
    </source>
</evidence>
<comment type="caution">
    <text evidence="4">The sequence shown here is derived from an EMBL/GenBank/DDBJ whole genome shotgun (WGS) entry which is preliminary data.</text>
</comment>
<keyword evidence="1" id="KW-0560">Oxidoreductase</keyword>
<dbReference type="InterPro" id="IPR036661">
    <property type="entry name" value="Luciferase-like_sf"/>
</dbReference>
<reference evidence="4 5" key="1">
    <citation type="submission" date="2016-10" db="EMBL/GenBank/DDBJ databases">
        <title>The Draft Genome Sequence of Actinokineospora bangkokensis 44EHWT reveals the biosynthetic pathway of antifungal compounds Thailandins with unusual extender unit butylmalonyl-CoA.</title>
        <authorList>
            <person name="Greule A."/>
            <person name="Intra B."/>
            <person name="Flemming S."/>
            <person name="Rommel M.G."/>
            <person name="Panbangred W."/>
            <person name="Bechthold A."/>
        </authorList>
    </citation>
    <scope>NUCLEOTIDE SEQUENCE [LARGE SCALE GENOMIC DNA]</scope>
    <source>
        <strain evidence="4 5">44EHW</strain>
    </source>
</reference>
<feature type="compositionally biased region" description="Acidic residues" evidence="2">
    <location>
        <begin position="1"/>
        <end position="13"/>
    </location>
</feature>
<accession>A0A1Q9LME8</accession>
<dbReference type="InterPro" id="IPR011251">
    <property type="entry name" value="Luciferase-like_dom"/>
</dbReference>
<dbReference type="STRING" id="1193682.BJP25_17135"/>
<dbReference type="Gene3D" id="3.20.20.30">
    <property type="entry name" value="Luciferase-like domain"/>
    <property type="match status" value="1"/>
</dbReference>
<feature type="region of interest" description="Disordered" evidence="2">
    <location>
        <begin position="1"/>
        <end position="21"/>
    </location>
</feature>
<evidence type="ECO:0000313" key="5">
    <source>
        <dbReference type="Proteomes" id="UP000186040"/>
    </source>
</evidence>
<dbReference type="PANTHER" id="PTHR43244">
    <property type="match status" value="1"/>
</dbReference>
<gene>
    <name evidence="4" type="ORF">BJP25_17135</name>
</gene>
<sequence>MSDNDDQNDDQNDEQGVRFGAGGVLRGADPARLLDLAQSADELGFDLFSLSDHLHTEQPTLEPWTALSWLAAKTTRIRLGTNVLGLPYRAPAVLAKSAETFDRLSGGRLVIGLGAGGYDHEFEAFGLTVRTPGAKITAQREAIRILRELWAGGPVDFTGEQFQVSGARIDPLPEHRIPIWLGSYGPRALKLTGQVADGWLPSFGRIDLAQAVAMREVVRAAAVEAGRDPDSITCAANFTTRVDPGQVSRPGLVTGSVDEVVRQVVEVVRAGFTFLQLAPQSVAEQEVLAREVFPAVRAEVG</sequence>
<dbReference type="GO" id="GO:0016705">
    <property type="term" value="F:oxidoreductase activity, acting on paired donors, with incorporation or reduction of molecular oxygen"/>
    <property type="evidence" value="ECO:0007669"/>
    <property type="project" value="InterPro"/>
</dbReference>
<dbReference type="Pfam" id="PF00296">
    <property type="entry name" value="Bac_luciferase"/>
    <property type="match status" value="1"/>
</dbReference>
<dbReference type="RefSeq" id="WP_075974920.1">
    <property type="nucleotide sequence ID" value="NZ_MKQR01000011.1"/>
</dbReference>
<dbReference type="AlphaFoldDB" id="A0A1Q9LME8"/>
<proteinExistence type="predicted"/>
<dbReference type="InterPro" id="IPR050564">
    <property type="entry name" value="F420-G6PD/mer"/>
</dbReference>
<evidence type="ECO:0000259" key="3">
    <source>
        <dbReference type="Pfam" id="PF00296"/>
    </source>
</evidence>
<evidence type="ECO:0000256" key="2">
    <source>
        <dbReference type="SAM" id="MobiDB-lite"/>
    </source>
</evidence>
<feature type="domain" description="Luciferase-like" evidence="3">
    <location>
        <begin position="25"/>
        <end position="243"/>
    </location>
</feature>
<dbReference type="NCBIfam" id="TIGR03619">
    <property type="entry name" value="F420_Rv2161c"/>
    <property type="match status" value="1"/>
</dbReference>
<dbReference type="PANTHER" id="PTHR43244:SF1">
    <property type="entry name" value="5,10-METHYLENETETRAHYDROMETHANOPTERIN REDUCTASE"/>
    <property type="match status" value="1"/>
</dbReference>
<name>A0A1Q9LME8_9PSEU</name>
<dbReference type="OrthoDB" id="9775082at2"/>
<keyword evidence="5" id="KW-1185">Reference proteome</keyword>
<dbReference type="EMBL" id="MKQR01000011">
    <property type="protein sequence ID" value="OLR93217.1"/>
    <property type="molecule type" value="Genomic_DNA"/>
</dbReference>
<dbReference type="InterPro" id="IPR019921">
    <property type="entry name" value="Lucif-like_OxRdtase_Rv2161c"/>
</dbReference>
<protein>
    <recommendedName>
        <fullName evidence="3">Luciferase-like domain-containing protein</fullName>
    </recommendedName>
</protein>
<dbReference type="Proteomes" id="UP000186040">
    <property type="component" value="Unassembled WGS sequence"/>
</dbReference>
<evidence type="ECO:0000313" key="4">
    <source>
        <dbReference type="EMBL" id="OLR93217.1"/>
    </source>
</evidence>